<dbReference type="GeneID" id="31743097"/>
<evidence type="ECO:0000313" key="9">
    <source>
        <dbReference type="EMBL" id="MEL0565856.1"/>
    </source>
</evidence>
<evidence type="ECO:0000256" key="1">
    <source>
        <dbReference type="ARBA" id="ARBA00022512"/>
    </source>
</evidence>
<evidence type="ECO:0000256" key="5">
    <source>
        <dbReference type="SAM" id="MobiDB-lite"/>
    </source>
</evidence>
<evidence type="ECO:0000313" key="10">
    <source>
        <dbReference type="Proteomes" id="UP000327236"/>
    </source>
</evidence>
<gene>
    <name evidence="9" type="ORF">AAC431_08020</name>
    <name evidence="8" type="ORF">F6H94_07590</name>
</gene>
<keyword evidence="3 6" id="KW-0732">Signal</keyword>
<feature type="chain" id="PRO_5039663653" evidence="6">
    <location>
        <begin position="19"/>
        <end position="322"/>
    </location>
</feature>
<reference evidence="9 11" key="2">
    <citation type="submission" date="2024-04" db="EMBL/GenBank/DDBJ databases">
        <title>Three lactobacilli isolated from voided urine samples from females with type 2 diabetes.</title>
        <authorList>
            <person name="Kula A."/>
            <person name="Stegman N."/>
            <person name="Putonti C."/>
        </authorList>
    </citation>
    <scope>NUCLEOTIDE SEQUENCE [LARGE SCALE GENOMIC DNA]</scope>
    <source>
        <strain evidence="9 11">1855</strain>
    </source>
</reference>
<dbReference type="EMBL" id="VYWW01000041">
    <property type="protein sequence ID" value="KAA9320699.1"/>
    <property type="molecule type" value="Genomic_DNA"/>
</dbReference>
<dbReference type="NCBIfam" id="TIGR01167">
    <property type="entry name" value="LPXTG_anchor"/>
    <property type="match status" value="1"/>
</dbReference>
<dbReference type="RefSeq" id="WP_006584663.1">
    <property type="nucleotide sequence ID" value="NZ_CATOUV010000001.1"/>
</dbReference>
<dbReference type="Proteomes" id="UP001385848">
    <property type="component" value="Unassembled WGS sequence"/>
</dbReference>
<evidence type="ECO:0000256" key="6">
    <source>
        <dbReference type="SAM" id="SignalP"/>
    </source>
</evidence>
<feature type="compositionally biased region" description="Low complexity" evidence="5">
    <location>
        <begin position="228"/>
        <end position="258"/>
    </location>
</feature>
<dbReference type="OrthoDB" id="9912924at2"/>
<evidence type="ECO:0000256" key="3">
    <source>
        <dbReference type="ARBA" id="ARBA00022729"/>
    </source>
</evidence>
<evidence type="ECO:0000256" key="2">
    <source>
        <dbReference type="ARBA" id="ARBA00022525"/>
    </source>
</evidence>
<name>A0A5N1I636_LACJE</name>
<keyword evidence="11" id="KW-1185">Reference proteome</keyword>
<evidence type="ECO:0000313" key="8">
    <source>
        <dbReference type="EMBL" id="KAA9320699.1"/>
    </source>
</evidence>
<dbReference type="EMBL" id="JBBVUL010000019">
    <property type="protein sequence ID" value="MEL0565856.1"/>
    <property type="molecule type" value="Genomic_DNA"/>
</dbReference>
<keyword evidence="4" id="KW-0572">Peptidoglycan-anchor</keyword>
<keyword evidence="1" id="KW-0134">Cell wall</keyword>
<dbReference type="InterPro" id="IPR019931">
    <property type="entry name" value="LPXTG_anchor"/>
</dbReference>
<evidence type="ECO:0000256" key="4">
    <source>
        <dbReference type="ARBA" id="ARBA00023088"/>
    </source>
</evidence>
<dbReference type="KEGG" id="lje:BUE77_05145"/>
<keyword evidence="2" id="KW-0964">Secreted</keyword>
<proteinExistence type="predicted"/>
<comment type="caution">
    <text evidence="8">The sequence shown here is derived from an EMBL/GenBank/DDBJ whole genome shotgun (WGS) entry which is preliminary data.</text>
</comment>
<dbReference type="Pfam" id="PF00746">
    <property type="entry name" value="Gram_pos_anchor"/>
    <property type="match status" value="1"/>
</dbReference>
<reference evidence="8 10" key="1">
    <citation type="submission" date="2019-09" db="EMBL/GenBank/DDBJ databases">
        <title>Draft genome sequence assemblies of isolates from the urinary tract.</title>
        <authorList>
            <person name="Mores C.R."/>
            <person name="Putonti C."/>
            <person name="Wolfe A.J."/>
        </authorList>
    </citation>
    <scope>NUCLEOTIDE SEQUENCE [LARGE SCALE GENOMIC DNA]</scope>
    <source>
        <strain evidence="8 10">UMB246</strain>
    </source>
</reference>
<feature type="signal peptide" evidence="6">
    <location>
        <begin position="1"/>
        <end position="18"/>
    </location>
</feature>
<dbReference type="Proteomes" id="UP000327236">
    <property type="component" value="Unassembled WGS sequence"/>
</dbReference>
<feature type="region of interest" description="Disordered" evidence="5">
    <location>
        <begin position="220"/>
        <end position="261"/>
    </location>
</feature>
<protein>
    <submittedName>
        <fullName evidence="8">LPXTG cell wall anchor domain-containing protein</fullName>
    </submittedName>
</protein>
<organism evidence="8 10">
    <name type="scientific">Lactobacillus jensenii</name>
    <dbReference type="NCBI Taxonomy" id="109790"/>
    <lineage>
        <taxon>Bacteria</taxon>
        <taxon>Bacillati</taxon>
        <taxon>Bacillota</taxon>
        <taxon>Bacilli</taxon>
        <taxon>Lactobacillales</taxon>
        <taxon>Lactobacillaceae</taxon>
        <taxon>Lactobacillus</taxon>
    </lineage>
</organism>
<sequence length="322" mass="34278">MKSKLLLVSLMVSGAILVGTNQNSIVKADDLSSTTEVNSGVSFTGIFRYTNGLPIESSSYVQLKNQANNETISKTVNASGAVTFNATDGLKTGTSYEVIVNNQKLNYTLQLSSSNSNISKTFTVNLPGAELPLTYTVNARYTNGLPLSEGTEIKLRNLTDGSTEVLTKKVNNQGIVTFTEADGLKKGVNYSVEVPGLTTGYSIRYDLGGNKSKDFILETTESKDSKQKSASSSSSNLLSSSTNSTSLSNSNKANSTSSEDLKKQTLNVAGTSSHKATSAMNLPTKKQVQNLPQTGTKSVLLLTALGLLSLLASKLLFKRRIN</sequence>
<dbReference type="AlphaFoldDB" id="A0A5N1I636"/>
<accession>A0A5N1I636</accession>
<evidence type="ECO:0000259" key="7">
    <source>
        <dbReference type="PROSITE" id="PS50847"/>
    </source>
</evidence>
<evidence type="ECO:0000313" key="11">
    <source>
        <dbReference type="Proteomes" id="UP001385848"/>
    </source>
</evidence>
<feature type="domain" description="Gram-positive cocci surface proteins LPxTG" evidence="7">
    <location>
        <begin position="291"/>
        <end position="322"/>
    </location>
</feature>
<dbReference type="PROSITE" id="PS50847">
    <property type="entry name" value="GRAM_POS_ANCHORING"/>
    <property type="match status" value="1"/>
</dbReference>